<feature type="transmembrane region" description="Helical" evidence="1">
    <location>
        <begin position="44"/>
        <end position="70"/>
    </location>
</feature>
<protein>
    <submittedName>
        <fullName evidence="2">Uncharacterized protein</fullName>
    </submittedName>
</protein>
<dbReference type="GeneID" id="92366490"/>
<dbReference type="EMBL" id="LRBS01000048">
    <property type="protein sequence ID" value="OII76963.1"/>
    <property type="molecule type" value="Genomic_DNA"/>
</dbReference>
<gene>
    <name evidence="2" type="ORF">cand_023060</name>
</gene>
<evidence type="ECO:0000256" key="1">
    <source>
        <dbReference type="SAM" id="Phobius"/>
    </source>
</evidence>
<evidence type="ECO:0000313" key="2">
    <source>
        <dbReference type="EMBL" id="OII76963.1"/>
    </source>
</evidence>
<accession>A0A1J4MU51</accession>
<keyword evidence="1" id="KW-0472">Membrane</keyword>
<feature type="transmembrane region" description="Helical" evidence="1">
    <location>
        <begin position="90"/>
        <end position="108"/>
    </location>
</feature>
<dbReference type="OrthoDB" id="341670at2759"/>
<organism evidence="2 3">
    <name type="scientific">Cryptosporidium andersoni</name>
    <dbReference type="NCBI Taxonomy" id="117008"/>
    <lineage>
        <taxon>Eukaryota</taxon>
        <taxon>Sar</taxon>
        <taxon>Alveolata</taxon>
        <taxon>Apicomplexa</taxon>
        <taxon>Conoidasida</taxon>
        <taxon>Coccidia</taxon>
        <taxon>Eucoccidiorida</taxon>
        <taxon>Eimeriorina</taxon>
        <taxon>Cryptosporidiidae</taxon>
        <taxon>Cryptosporidium</taxon>
    </lineage>
</organism>
<evidence type="ECO:0000313" key="3">
    <source>
        <dbReference type="Proteomes" id="UP000186804"/>
    </source>
</evidence>
<proteinExistence type="predicted"/>
<comment type="caution">
    <text evidence="2">The sequence shown here is derived from an EMBL/GenBank/DDBJ whole genome shotgun (WGS) entry which is preliminary data.</text>
</comment>
<keyword evidence="3" id="KW-1185">Reference proteome</keyword>
<feature type="transmembrane region" description="Helical" evidence="1">
    <location>
        <begin position="6"/>
        <end position="24"/>
    </location>
</feature>
<sequence>MILEIVIFAICSIFLMVIGLALYIQYNEKVSIESTRSLLKDSVLYLCLFQISFYMLGIIKFKILISMLFIDWWAFYDGSVRYPFIFGPHSFYPAKMVLLSLIKAVITVRYASKSLYPPLILPYVIVCVCLLPLLFAFSYPYEDSDLMPTTWDSEDIDILLNFIRIMSSPTKRKEYISYNINKIRIYFSTLYRRCESLRLIISILPKYIRSHIVSILSIEYI</sequence>
<keyword evidence="1" id="KW-0812">Transmembrane</keyword>
<dbReference type="RefSeq" id="XP_067068809.1">
    <property type="nucleotide sequence ID" value="XM_067212536.1"/>
</dbReference>
<feature type="transmembrane region" description="Helical" evidence="1">
    <location>
        <begin position="120"/>
        <end position="141"/>
    </location>
</feature>
<reference evidence="2 3" key="1">
    <citation type="submission" date="2016-10" db="EMBL/GenBank/DDBJ databases">
        <title>Reductive evolution of mitochondrial metabolism and differential evolution of invasion-related proteins in Cryptosporidium.</title>
        <authorList>
            <person name="Liu S."/>
            <person name="Roellig D.M."/>
            <person name="Guo Y."/>
            <person name="Li N."/>
            <person name="Frace M.A."/>
            <person name="Tang K."/>
            <person name="Zhang L."/>
            <person name="Feng Y."/>
            <person name="Xiao L."/>
        </authorList>
    </citation>
    <scope>NUCLEOTIDE SEQUENCE [LARGE SCALE GENOMIC DNA]</scope>
    <source>
        <strain evidence="2">30847</strain>
    </source>
</reference>
<dbReference type="VEuPathDB" id="CryptoDB:cand_023060"/>
<dbReference type="Proteomes" id="UP000186804">
    <property type="component" value="Unassembled WGS sequence"/>
</dbReference>
<keyword evidence="1" id="KW-1133">Transmembrane helix</keyword>
<dbReference type="AlphaFoldDB" id="A0A1J4MU51"/>
<name>A0A1J4MU51_9CRYT</name>